<keyword evidence="5" id="KW-0805">Transcription regulation</keyword>
<comment type="subcellular location">
    <subcellularLocation>
        <location evidence="1">Cytoplasm</location>
    </subcellularLocation>
</comment>
<dbReference type="PANTHER" id="PTHR45526">
    <property type="entry name" value="TRANSCRIPTIONAL REGULATORY PROTEIN DPIA"/>
    <property type="match status" value="1"/>
</dbReference>
<dbReference type="Gene3D" id="3.40.50.2300">
    <property type="match status" value="1"/>
</dbReference>
<dbReference type="PROSITE" id="PS50110">
    <property type="entry name" value="RESPONSE_REGULATORY"/>
    <property type="match status" value="1"/>
</dbReference>
<keyword evidence="6" id="KW-0238">DNA-binding</keyword>
<dbReference type="InterPro" id="IPR011006">
    <property type="entry name" value="CheY-like_superfamily"/>
</dbReference>
<evidence type="ECO:0000256" key="6">
    <source>
        <dbReference type="ARBA" id="ARBA00023125"/>
    </source>
</evidence>
<evidence type="ECO:0000256" key="1">
    <source>
        <dbReference type="ARBA" id="ARBA00004496"/>
    </source>
</evidence>
<evidence type="ECO:0000256" key="7">
    <source>
        <dbReference type="ARBA" id="ARBA00023159"/>
    </source>
</evidence>
<evidence type="ECO:0000256" key="8">
    <source>
        <dbReference type="ARBA" id="ARBA00023163"/>
    </source>
</evidence>
<evidence type="ECO:0000256" key="2">
    <source>
        <dbReference type="ARBA" id="ARBA00022490"/>
    </source>
</evidence>
<dbReference type="SMART" id="SM00448">
    <property type="entry name" value="REC"/>
    <property type="match status" value="1"/>
</dbReference>
<dbReference type="Proteomes" id="UP001623041">
    <property type="component" value="Unassembled WGS sequence"/>
</dbReference>
<keyword evidence="2" id="KW-0963">Cytoplasm</keyword>
<dbReference type="Pfam" id="PF20714">
    <property type="entry name" value="HTH_64"/>
    <property type="match status" value="1"/>
</dbReference>
<dbReference type="PANTHER" id="PTHR45526:SF1">
    <property type="entry name" value="TRANSCRIPTIONAL REGULATORY PROTEIN DCUR-RELATED"/>
    <property type="match status" value="1"/>
</dbReference>
<evidence type="ECO:0000256" key="5">
    <source>
        <dbReference type="ARBA" id="ARBA00023015"/>
    </source>
</evidence>
<dbReference type="RefSeq" id="WP_406583449.1">
    <property type="nucleotide sequence ID" value="NZ_JBJHQH010000032.1"/>
</dbReference>
<dbReference type="SUPFAM" id="SSF52172">
    <property type="entry name" value="CheY-like"/>
    <property type="match status" value="1"/>
</dbReference>
<evidence type="ECO:0000256" key="9">
    <source>
        <dbReference type="PROSITE-ProRule" id="PRU00169"/>
    </source>
</evidence>
<evidence type="ECO:0000256" key="3">
    <source>
        <dbReference type="ARBA" id="ARBA00022553"/>
    </source>
</evidence>
<comment type="caution">
    <text evidence="11">The sequence shown here is derived from an EMBL/GenBank/DDBJ whole genome shotgun (WGS) entry which is preliminary data.</text>
</comment>
<feature type="domain" description="Response regulatory" evidence="10">
    <location>
        <begin position="7"/>
        <end position="123"/>
    </location>
</feature>
<keyword evidence="8" id="KW-0804">Transcription</keyword>
<proteinExistence type="predicted"/>
<keyword evidence="4" id="KW-0902">Two-component regulatory system</keyword>
<dbReference type="EMBL" id="JBJHQH010000032">
    <property type="protein sequence ID" value="MFK9095039.1"/>
    <property type="molecule type" value="Genomic_DNA"/>
</dbReference>
<evidence type="ECO:0000313" key="12">
    <source>
        <dbReference type="Proteomes" id="UP001623041"/>
    </source>
</evidence>
<organism evidence="11 12">
    <name type="scientific">Bacillus salipaludis</name>
    <dbReference type="NCBI Taxonomy" id="2547811"/>
    <lineage>
        <taxon>Bacteria</taxon>
        <taxon>Bacillati</taxon>
        <taxon>Bacillota</taxon>
        <taxon>Bacilli</taxon>
        <taxon>Bacillales</taxon>
        <taxon>Bacillaceae</taxon>
        <taxon>Bacillus</taxon>
    </lineage>
</organism>
<dbReference type="InterPro" id="IPR051271">
    <property type="entry name" value="2C-system_Tx_regulators"/>
</dbReference>
<feature type="modified residue" description="4-aspartylphosphate" evidence="9">
    <location>
        <position position="58"/>
    </location>
</feature>
<accession>A0ABW8RRM2</accession>
<protein>
    <submittedName>
        <fullName evidence="11">Response regulator</fullName>
    </submittedName>
</protein>
<dbReference type="InterPro" id="IPR048714">
    <property type="entry name" value="DpiA-like_HTH"/>
</dbReference>
<evidence type="ECO:0000313" key="11">
    <source>
        <dbReference type="EMBL" id="MFK9095039.1"/>
    </source>
</evidence>
<dbReference type="InterPro" id="IPR024187">
    <property type="entry name" value="Sig_transdc_resp-reg_cit/mal"/>
</dbReference>
<evidence type="ECO:0000256" key="4">
    <source>
        <dbReference type="ARBA" id="ARBA00023012"/>
    </source>
</evidence>
<reference evidence="11 12" key="1">
    <citation type="submission" date="2024-11" db="EMBL/GenBank/DDBJ databases">
        <authorList>
            <person name="Lucas J.A."/>
        </authorList>
    </citation>
    <scope>NUCLEOTIDE SEQUENCE [LARGE SCALE GENOMIC DNA]</scope>
    <source>
        <strain evidence="11 12">Z 5.4</strain>
    </source>
</reference>
<dbReference type="Pfam" id="PF00072">
    <property type="entry name" value="Response_reg"/>
    <property type="match status" value="1"/>
</dbReference>
<dbReference type="PIRSF" id="PIRSF006171">
    <property type="entry name" value="RR_citrat_malat"/>
    <property type="match status" value="1"/>
</dbReference>
<keyword evidence="3 9" id="KW-0597">Phosphoprotein</keyword>
<name>A0ABW8RRM2_9BACI</name>
<dbReference type="InterPro" id="IPR001789">
    <property type="entry name" value="Sig_transdc_resp-reg_receiver"/>
</dbReference>
<evidence type="ECO:0000259" key="10">
    <source>
        <dbReference type="PROSITE" id="PS50110"/>
    </source>
</evidence>
<keyword evidence="7" id="KW-0010">Activator</keyword>
<keyword evidence="12" id="KW-1185">Reference proteome</keyword>
<sequence length="244" mass="28020">MSKYPIQVMIIEDDETATNIYEKFTQKVDGFQVVATTRTGKQALELIKIFTPDLILLDVFLPDMKGTDLLWEIRKQVRGVDVILITAANDVDTLSEAIRGGAFSYLMKPIMIDKFLDTLKQYKETRLALLNLKTIEQEDVNSFFRKNSHQEQGTVVVKTVDLPKGIDKHTLKKVRQSMKETNVSINAEELARVIGASHSTVRRYLEYLVAQDELEVEIIYGTIGRPERRYRKKSTKERVHRTNG</sequence>
<gene>
    <name evidence="11" type="ORF">ACJEBI_26670</name>
</gene>